<evidence type="ECO:0000256" key="3">
    <source>
        <dbReference type="ARBA" id="ARBA00022519"/>
    </source>
</evidence>
<feature type="binding site" evidence="10">
    <location>
        <position position="51"/>
    </location>
    <ligand>
        <name>Mn(2+)</name>
        <dbReference type="ChEBI" id="CHEBI:29035"/>
        <label>1</label>
    </ligand>
</feature>
<evidence type="ECO:0000256" key="10">
    <source>
        <dbReference type="HAMAP-Rule" id="MF_00575"/>
    </source>
</evidence>
<dbReference type="CDD" id="cd07398">
    <property type="entry name" value="MPP_YbbF-LpxH"/>
    <property type="match status" value="1"/>
</dbReference>
<reference evidence="12 13" key="1">
    <citation type="submission" date="2013-11" db="EMBL/GenBank/DDBJ databases">
        <title>Genomic analysis of Pelistega sp. HM-7.</title>
        <authorList>
            <person name="Kumbhare S.V."/>
            <person name="Shetty S.A."/>
            <person name="Sharma O."/>
            <person name="Dhotre D.P."/>
        </authorList>
    </citation>
    <scope>NUCLEOTIDE SEQUENCE [LARGE SCALE GENOMIC DNA]</scope>
    <source>
        <strain evidence="12 13">HM-7</strain>
    </source>
</reference>
<feature type="domain" description="Calcineurin-like phosphoesterase" evidence="11">
    <location>
        <begin position="13"/>
        <end position="215"/>
    </location>
</feature>
<dbReference type="SUPFAM" id="SSF56300">
    <property type="entry name" value="Metallo-dependent phosphatases"/>
    <property type="match status" value="1"/>
</dbReference>
<dbReference type="GO" id="GO:0030145">
    <property type="term" value="F:manganese ion binding"/>
    <property type="evidence" value="ECO:0007669"/>
    <property type="project" value="UniProtKB-UniRule"/>
</dbReference>
<evidence type="ECO:0000256" key="4">
    <source>
        <dbReference type="ARBA" id="ARBA00022556"/>
    </source>
</evidence>
<dbReference type="Gene3D" id="3.60.21.10">
    <property type="match status" value="1"/>
</dbReference>
<dbReference type="HAMAP" id="MF_00575">
    <property type="entry name" value="LpxH"/>
    <property type="match status" value="1"/>
</dbReference>
<feature type="binding site" evidence="10">
    <location>
        <position position="18"/>
    </location>
    <ligand>
        <name>Mn(2+)</name>
        <dbReference type="ChEBI" id="CHEBI:29035"/>
        <label>1</label>
    </ligand>
</feature>
<dbReference type="EC" id="3.6.1.54" evidence="10"/>
<keyword evidence="9 10" id="KW-0464">Manganese</keyword>
<dbReference type="AlphaFoldDB" id="V8G0H6"/>
<dbReference type="GO" id="GO:0008758">
    <property type="term" value="F:UDP-2,3-diacylglucosamine hydrolase activity"/>
    <property type="evidence" value="ECO:0007669"/>
    <property type="project" value="UniProtKB-UniRule"/>
</dbReference>
<dbReference type="GO" id="GO:0009245">
    <property type="term" value="P:lipid A biosynthetic process"/>
    <property type="evidence" value="ECO:0007669"/>
    <property type="project" value="UniProtKB-UniRule"/>
</dbReference>
<dbReference type="InterPro" id="IPR010138">
    <property type="entry name" value="UDP-diacylglucosamine_Hdrlase"/>
</dbReference>
<evidence type="ECO:0000256" key="6">
    <source>
        <dbReference type="ARBA" id="ARBA00022801"/>
    </source>
</evidence>
<keyword evidence="8 10" id="KW-0472">Membrane</keyword>
<evidence type="ECO:0000256" key="9">
    <source>
        <dbReference type="ARBA" id="ARBA00023211"/>
    </source>
</evidence>
<dbReference type="UniPathway" id="UPA00359">
    <property type="reaction ID" value="UER00480"/>
</dbReference>
<evidence type="ECO:0000313" key="12">
    <source>
        <dbReference type="EMBL" id="ETD69197.1"/>
    </source>
</evidence>
<dbReference type="Pfam" id="PF00149">
    <property type="entry name" value="Metallophos"/>
    <property type="match status" value="1"/>
</dbReference>
<keyword evidence="2 10" id="KW-0444">Lipid biosynthesis</keyword>
<sequence>MKKLPTLSLSGTLYVASDIHLGPSIPLTNQAFFDFLKKASQEADVLFLLGDVFNAWFGDDLADYSDEPWLRDSINAIAECAQQIPTYFIHGNRDFLVGKKLAKQLNLHILPEQIIVHSDAGHLFMSHGDELCTHDKGYMLMRHLFRWKKLQQLFLRLPLKWRYKIAEYLRNQSKKKHRQKDKLYHQQYDINPTSLEELIRTNPDIDYVIHGHTHKEAIHVINSTDLESGKIRYRYVLSDWDIDHTPQHQGFLIINANGLNFQRLTR</sequence>
<keyword evidence="13" id="KW-1185">Reference proteome</keyword>
<dbReference type="OrthoDB" id="9783283at2"/>
<keyword evidence="5 10" id="KW-0479">Metal-binding</keyword>
<feature type="binding site" evidence="10">
    <location>
        <position position="212"/>
    </location>
    <ligand>
        <name>substrate</name>
    </ligand>
</feature>
<keyword evidence="3 10" id="KW-0997">Cell inner membrane</keyword>
<keyword evidence="6 10" id="KW-0378">Hydrolase</keyword>
<feature type="binding site" evidence="10">
    <location>
        <position position="173"/>
    </location>
    <ligand>
        <name>substrate</name>
    </ligand>
</feature>
<dbReference type="EMBL" id="AYSV01000098">
    <property type="protein sequence ID" value="ETD69197.1"/>
    <property type="molecule type" value="Genomic_DNA"/>
</dbReference>
<feature type="binding site" evidence="10">
    <location>
        <begin position="92"/>
        <end position="93"/>
    </location>
    <ligand>
        <name>substrate</name>
    </ligand>
</feature>
<dbReference type="GO" id="GO:0019897">
    <property type="term" value="C:extrinsic component of plasma membrane"/>
    <property type="evidence" value="ECO:0007669"/>
    <property type="project" value="UniProtKB-UniRule"/>
</dbReference>
<feature type="binding site" evidence="10">
    <location>
        <position position="214"/>
    </location>
    <ligand>
        <name>Mn(2+)</name>
        <dbReference type="ChEBI" id="CHEBI:29035"/>
        <label>1</label>
    </ligand>
</feature>
<dbReference type="InterPro" id="IPR004843">
    <property type="entry name" value="Calcineurin-like_PHP"/>
</dbReference>
<comment type="similarity">
    <text evidence="10">Belongs to the LpxH family.</text>
</comment>
<evidence type="ECO:0000256" key="7">
    <source>
        <dbReference type="ARBA" id="ARBA00023098"/>
    </source>
</evidence>
<feature type="binding site" evidence="10">
    <location>
        <position position="20"/>
    </location>
    <ligand>
        <name>Mn(2+)</name>
        <dbReference type="ChEBI" id="CHEBI:29035"/>
        <label>1</label>
    </ligand>
</feature>
<dbReference type="InterPro" id="IPR029052">
    <property type="entry name" value="Metallo-depent_PP-like"/>
</dbReference>
<feature type="binding site" evidence="10">
    <location>
        <position position="180"/>
    </location>
    <ligand>
        <name>substrate</name>
    </ligand>
</feature>
<keyword evidence="4 10" id="KW-0441">Lipid A biosynthesis</keyword>
<comment type="caution">
    <text evidence="10">Lacks conserved residue(s) required for the propagation of feature annotation.</text>
</comment>
<evidence type="ECO:0000256" key="2">
    <source>
        <dbReference type="ARBA" id="ARBA00022516"/>
    </source>
</evidence>
<comment type="pathway">
    <text evidence="10">Glycolipid biosynthesis; lipid IV(A) biosynthesis; lipid IV(A) from (3R)-3-hydroxytetradecanoyl-[acyl-carrier-protein] and UDP-N-acetyl-alpha-D-glucosamine: step 4/6.</text>
</comment>
<dbReference type="PANTHER" id="PTHR34990">
    <property type="entry name" value="UDP-2,3-DIACYLGLUCOSAMINE HYDROLASE-RELATED"/>
    <property type="match status" value="1"/>
</dbReference>
<protein>
    <recommendedName>
        <fullName evidence="10">UDP-2,3-diacylglucosamine hydrolase</fullName>
        <ecNumber evidence="10">3.6.1.54</ecNumber>
    </recommendedName>
    <alternativeName>
        <fullName evidence="10">UDP-2,3-diacylglucosamine diphosphatase</fullName>
    </alternativeName>
</protein>
<evidence type="ECO:0000313" key="13">
    <source>
        <dbReference type="Proteomes" id="UP000018766"/>
    </source>
</evidence>
<comment type="catalytic activity">
    <reaction evidence="10">
        <text>UDP-2-N,3-O-bis[(3R)-3-hydroxytetradecanoyl]-alpha-D-glucosamine + H2O = 2-N,3-O-bis[(3R)-3-hydroxytetradecanoyl]-alpha-D-glucosaminyl 1-phosphate + UMP + 2 H(+)</text>
        <dbReference type="Rhea" id="RHEA:25213"/>
        <dbReference type="ChEBI" id="CHEBI:15377"/>
        <dbReference type="ChEBI" id="CHEBI:15378"/>
        <dbReference type="ChEBI" id="CHEBI:57865"/>
        <dbReference type="ChEBI" id="CHEBI:57957"/>
        <dbReference type="ChEBI" id="CHEBI:78847"/>
        <dbReference type="EC" id="3.6.1.54"/>
    </reaction>
</comment>
<feature type="binding site" evidence="10">
    <location>
        <position position="127"/>
    </location>
    <ligand>
        <name>Mn(2+)</name>
        <dbReference type="ChEBI" id="CHEBI:29035"/>
        <label>2</label>
    </ligand>
</feature>
<gene>
    <name evidence="10" type="primary">lpxH</name>
    <name evidence="12" type="ORF">V757_09350</name>
</gene>
<dbReference type="GO" id="GO:0005737">
    <property type="term" value="C:cytoplasm"/>
    <property type="evidence" value="ECO:0007669"/>
    <property type="project" value="InterPro"/>
</dbReference>
<comment type="subcellular location">
    <subcellularLocation>
        <location evidence="10">Cell inner membrane</location>
        <topology evidence="10">Peripheral membrane protein</topology>
        <orientation evidence="10">Cytoplasmic side</orientation>
    </subcellularLocation>
</comment>
<evidence type="ECO:0000256" key="8">
    <source>
        <dbReference type="ARBA" id="ARBA00023136"/>
    </source>
</evidence>
<evidence type="ECO:0000256" key="5">
    <source>
        <dbReference type="ARBA" id="ARBA00022723"/>
    </source>
</evidence>
<comment type="cofactor">
    <cofactor evidence="10">
        <name>Mn(2+)</name>
        <dbReference type="ChEBI" id="CHEBI:29035"/>
    </cofactor>
    <text evidence="10">Binds 2 Mn(2+) ions per subunit in a binuclear metal center.</text>
</comment>
<feature type="binding site" evidence="10">
    <location>
        <position position="212"/>
    </location>
    <ligand>
        <name>Mn(2+)</name>
        <dbReference type="ChEBI" id="CHEBI:29035"/>
        <label>2</label>
    </ligand>
</feature>
<comment type="function">
    <text evidence="10">Hydrolyzes the pyrophosphate bond of UDP-2,3-diacylglucosamine to yield 2,3-diacylglucosamine 1-phosphate (lipid X) and UMP by catalyzing the attack of water at the alpha-P atom. Involved in the biosynthesis of lipid A, a phosphorylated glycolipid that anchors the lipopolysaccharide to the outer membrane of the cell.</text>
</comment>
<keyword evidence="7 10" id="KW-0443">Lipid metabolism</keyword>
<organism evidence="12 13">
    <name type="scientific">Pelistega indica</name>
    <dbReference type="NCBI Taxonomy" id="1414851"/>
    <lineage>
        <taxon>Bacteria</taxon>
        <taxon>Pseudomonadati</taxon>
        <taxon>Pseudomonadota</taxon>
        <taxon>Betaproteobacteria</taxon>
        <taxon>Burkholderiales</taxon>
        <taxon>Alcaligenaceae</taxon>
        <taxon>Pelistega</taxon>
    </lineage>
</organism>
<feature type="binding site" evidence="10">
    <location>
        <position position="135"/>
    </location>
    <ligand>
        <name>substrate</name>
    </ligand>
</feature>
<dbReference type="PANTHER" id="PTHR34990:SF1">
    <property type="entry name" value="UDP-2,3-DIACYLGLUCOSAMINE HYDROLASE"/>
    <property type="match status" value="1"/>
</dbReference>
<evidence type="ECO:0000256" key="1">
    <source>
        <dbReference type="ARBA" id="ARBA00022475"/>
    </source>
</evidence>
<dbReference type="PATRIC" id="fig|1414851.3.peg.1936"/>
<name>V8G0H6_9BURK</name>
<keyword evidence="1 10" id="KW-1003">Cell membrane</keyword>
<dbReference type="InterPro" id="IPR043461">
    <property type="entry name" value="LpxH-like"/>
</dbReference>
<comment type="caution">
    <text evidence="12">The sequence shown here is derived from an EMBL/GenBank/DDBJ whole genome shotgun (WGS) entry which is preliminary data.</text>
</comment>
<feature type="binding site" evidence="10">
    <location>
        <position position="51"/>
    </location>
    <ligand>
        <name>Mn(2+)</name>
        <dbReference type="ChEBI" id="CHEBI:29035"/>
        <label>2</label>
    </ligand>
</feature>
<proteinExistence type="inferred from homology"/>
<dbReference type="NCBIfam" id="NF003743">
    <property type="entry name" value="PRK05340.1"/>
    <property type="match status" value="1"/>
</dbReference>
<accession>V8G0H6</accession>
<feature type="binding site" evidence="10">
    <location>
        <position position="92"/>
    </location>
    <ligand>
        <name>Mn(2+)</name>
        <dbReference type="ChEBI" id="CHEBI:29035"/>
        <label>2</label>
    </ligand>
</feature>
<evidence type="ECO:0000259" key="11">
    <source>
        <dbReference type="Pfam" id="PF00149"/>
    </source>
</evidence>
<dbReference type="Proteomes" id="UP000018766">
    <property type="component" value="Unassembled WGS sequence"/>
</dbReference>